<dbReference type="Proteomes" id="UP001066327">
    <property type="component" value="Unassembled WGS sequence"/>
</dbReference>
<evidence type="ECO:0000313" key="9">
    <source>
        <dbReference type="Proteomes" id="UP001231166"/>
    </source>
</evidence>
<keyword evidence="8" id="KW-1185">Reference proteome</keyword>
<feature type="region of interest" description="Disordered" evidence="4">
    <location>
        <begin position="1"/>
        <end position="48"/>
    </location>
</feature>
<proteinExistence type="inferred from homology"/>
<reference evidence="7" key="2">
    <citation type="submission" date="2023-07" db="EMBL/GenBank/DDBJ databases">
        <title>Genomic analysis of Rhodococcus opacus VOC-14 with glycol ethers degradation activity.</title>
        <authorList>
            <person name="Narkevich D.A."/>
            <person name="Hlushen A.M."/>
            <person name="Akhremchuk A.E."/>
            <person name="Sikolenko M.A."/>
            <person name="Valentovich L.N."/>
        </authorList>
    </citation>
    <scope>NUCLEOTIDE SEQUENCE</scope>
    <source>
        <strain evidence="7">VOC-14</strain>
    </source>
</reference>
<evidence type="ECO:0000313" key="7">
    <source>
        <dbReference type="EMBL" id="WLF49582.1"/>
    </source>
</evidence>
<dbReference type="GO" id="GO:0006310">
    <property type="term" value="P:DNA recombination"/>
    <property type="evidence" value="ECO:0007669"/>
    <property type="project" value="UniProtKB-KW"/>
</dbReference>
<dbReference type="Proteomes" id="UP001231166">
    <property type="component" value="Chromosome"/>
</dbReference>
<sequence length="520" mass="58837">MSRLHSLPLPDEDPPAAVGVGVGAMPTPTPQRQDMTAQPRIRHDAPDPWESEYPKDIWNARRLGVTARSRVTIHFDQITRPWLKVLAKKWARWRLSTGLTFEAAAMGTKAIETFNAFLDTTHIRVNGTADIDRTLIEQFLAYLHTHSPGQVTHRQRVGQFNLFLLTTRRHEWVTDLPNTAAIYSEDYPKETVRQPRALSEHVMAQVEHPENLAKWTSPHHRLITVILIRCGLRISDTVALTQDCIVRDKDGAPYLRYLNHKMKREALVPIDEELEHAITEHIAHVTRTHHTDTRMLFPPRHSNAAGTGHISTDSYSTSLRRWVARCTITDEHGRPAVVSPHRFRHTLGTRLINLDVPQEVVRRILDHDSHQMTAHYARLSDTSIRRHWEAARKVNASGAEVTLDPDGPLAEAAWSKQRLGRTTQALPNGYCGLPVQKTCPHANACLTCPMFITTAEFLPQHHEHRTQVLQIISAAEARGQQRLVEMNTRVLGNLDLIIGTLDDERGADPAREPSAGDYAR</sequence>
<dbReference type="GO" id="GO:0003677">
    <property type="term" value="F:DNA binding"/>
    <property type="evidence" value="ECO:0007669"/>
    <property type="project" value="UniProtKB-KW"/>
</dbReference>
<dbReference type="AlphaFoldDB" id="A0AAX3YNJ7"/>
<gene>
    <name evidence="6" type="ORF">O4328_01795</name>
    <name evidence="7" type="ORF">Q5707_11570</name>
</gene>
<accession>A0AAX3YNJ7</accession>
<evidence type="ECO:0000256" key="4">
    <source>
        <dbReference type="SAM" id="MobiDB-lite"/>
    </source>
</evidence>
<dbReference type="Pfam" id="PF00589">
    <property type="entry name" value="Phage_integrase"/>
    <property type="match status" value="1"/>
</dbReference>
<evidence type="ECO:0000313" key="6">
    <source>
        <dbReference type="EMBL" id="MCZ4582424.1"/>
    </source>
</evidence>
<dbReference type="GO" id="GO:0015074">
    <property type="term" value="P:DNA integration"/>
    <property type="evidence" value="ECO:0007669"/>
    <property type="project" value="InterPro"/>
</dbReference>
<dbReference type="PANTHER" id="PTHR30349">
    <property type="entry name" value="PHAGE INTEGRASE-RELATED"/>
    <property type="match status" value="1"/>
</dbReference>
<feature type="domain" description="Tyr recombinase" evidence="5">
    <location>
        <begin position="193"/>
        <end position="389"/>
    </location>
</feature>
<reference evidence="6" key="1">
    <citation type="submission" date="2022-12" db="EMBL/GenBank/DDBJ databases">
        <authorList>
            <person name="Krivoruchko A.V."/>
            <person name="Elkin A."/>
        </authorList>
    </citation>
    <scope>NUCLEOTIDE SEQUENCE</scope>
    <source>
        <strain evidence="6">IEGM 249</strain>
    </source>
</reference>
<dbReference type="EMBL" id="JAPWIS010000001">
    <property type="protein sequence ID" value="MCZ4582424.1"/>
    <property type="molecule type" value="Genomic_DNA"/>
</dbReference>
<evidence type="ECO:0000256" key="2">
    <source>
        <dbReference type="ARBA" id="ARBA00023125"/>
    </source>
</evidence>
<comment type="similarity">
    <text evidence="1">Belongs to the 'phage' integrase family.</text>
</comment>
<dbReference type="InterPro" id="IPR002104">
    <property type="entry name" value="Integrase_catalytic"/>
</dbReference>
<protein>
    <submittedName>
        <fullName evidence="7">Site-specific integrase</fullName>
    </submittedName>
</protein>
<dbReference type="PANTHER" id="PTHR30349:SF41">
    <property type="entry name" value="INTEGRASE_RECOMBINASE PROTEIN MJ0367-RELATED"/>
    <property type="match status" value="1"/>
</dbReference>
<dbReference type="RefSeq" id="WP_269590834.1">
    <property type="nucleotide sequence ID" value="NZ_CP130953.1"/>
</dbReference>
<evidence type="ECO:0000259" key="5">
    <source>
        <dbReference type="PROSITE" id="PS51898"/>
    </source>
</evidence>
<dbReference type="CDD" id="cd00397">
    <property type="entry name" value="DNA_BRE_C"/>
    <property type="match status" value="1"/>
</dbReference>
<dbReference type="InterPro" id="IPR050090">
    <property type="entry name" value="Tyrosine_recombinase_XerCD"/>
</dbReference>
<dbReference type="SUPFAM" id="SSF56349">
    <property type="entry name" value="DNA breaking-rejoining enzymes"/>
    <property type="match status" value="1"/>
</dbReference>
<evidence type="ECO:0000256" key="3">
    <source>
        <dbReference type="ARBA" id="ARBA00023172"/>
    </source>
</evidence>
<evidence type="ECO:0000313" key="8">
    <source>
        <dbReference type="Proteomes" id="UP001066327"/>
    </source>
</evidence>
<name>A0AAX3YNJ7_RHOOP</name>
<keyword evidence="2" id="KW-0238">DNA-binding</keyword>
<dbReference type="InterPro" id="IPR013762">
    <property type="entry name" value="Integrase-like_cat_sf"/>
</dbReference>
<organism evidence="7 9">
    <name type="scientific">Rhodococcus opacus</name>
    <name type="common">Nocardia opaca</name>
    <dbReference type="NCBI Taxonomy" id="37919"/>
    <lineage>
        <taxon>Bacteria</taxon>
        <taxon>Bacillati</taxon>
        <taxon>Actinomycetota</taxon>
        <taxon>Actinomycetes</taxon>
        <taxon>Mycobacteriales</taxon>
        <taxon>Nocardiaceae</taxon>
        <taxon>Rhodococcus</taxon>
    </lineage>
</organism>
<dbReference type="PROSITE" id="PS51898">
    <property type="entry name" value="TYR_RECOMBINASE"/>
    <property type="match status" value="1"/>
</dbReference>
<dbReference type="InterPro" id="IPR011010">
    <property type="entry name" value="DNA_brk_join_enz"/>
</dbReference>
<evidence type="ECO:0000256" key="1">
    <source>
        <dbReference type="ARBA" id="ARBA00008857"/>
    </source>
</evidence>
<dbReference type="Gene3D" id="1.10.443.10">
    <property type="entry name" value="Intergrase catalytic core"/>
    <property type="match status" value="1"/>
</dbReference>
<keyword evidence="3" id="KW-0233">DNA recombination</keyword>
<dbReference type="EMBL" id="CP130953">
    <property type="protein sequence ID" value="WLF49582.1"/>
    <property type="molecule type" value="Genomic_DNA"/>
</dbReference>